<accession>A0AAV4N1H4</accession>
<dbReference type="EMBL" id="BPLQ01001079">
    <property type="protein sequence ID" value="GIX78263.1"/>
    <property type="molecule type" value="Genomic_DNA"/>
</dbReference>
<evidence type="ECO:0000256" key="5">
    <source>
        <dbReference type="ARBA" id="ARBA00022617"/>
    </source>
</evidence>
<dbReference type="PANTHER" id="PTHR24302">
    <property type="entry name" value="CYTOCHROME P450 FAMILY 3"/>
    <property type="match status" value="1"/>
</dbReference>
<dbReference type="InterPro" id="IPR002401">
    <property type="entry name" value="Cyt_P450_E_grp-I"/>
</dbReference>
<evidence type="ECO:0000256" key="8">
    <source>
        <dbReference type="ARBA" id="ARBA00022848"/>
    </source>
</evidence>
<dbReference type="Pfam" id="PF00067">
    <property type="entry name" value="p450"/>
    <property type="match status" value="2"/>
</dbReference>
<keyword evidence="9 15" id="KW-0560">Oxidoreductase</keyword>
<evidence type="ECO:0000256" key="1">
    <source>
        <dbReference type="ARBA" id="ARBA00001971"/>
    </source>
</evidence>
<evidence type="ECO:0000256" key="12">
    <source>
        <dbReference type="ARBA" id="ARBA00023136"/>
    </source>
</evidence>
<dbReference type="CDD" id="cd11055">
    <property type="entry name" value="CYP3A-like"/>
    <property type="match status" value="1"/>
</dbReference>
<evidence type="ECO:0000256" key="11">
    <source>
        <dbReference type="ARBA" id="ARBA00023033"/>
    </source>
</evidence>
<reference evidence="17 18" key="1">
    <citation type="submission" date="2021-06" db="EMBL/GenBank/DDBJ databases">
        <title>Caerostris darwini draft genome.</title>
        <authorList>
            <person name="Kono N."/>
            <person name="Arakawa K."/>
        </authorList>
    </citation>
    <scope>NUCLEOTIDE SEQUENCE [LARGE SCALE GENOMIC DNA]</scope>
</reference>
<dbReference type="PANTHER" id="PTHR24302:SF15">
    <property type="entry name" value="FATTY-ACID PEROXYGENASE"/>
    <property type="match status" value="1"/>
</dbReference>
<evidence type="ECO:0000256" key="3">
    <source>
        <dbReference type="ARBA" id="ARBA00004406"/>
    </source>
</evidence>
<evidence type="ECO:0000313" key="17">
    <source>
        <dbReference type="EMBL" id="GIX78263.1"/>
    </source>
</evidence>
<dbReference type="PRINTS" id="PR00385">
    <property type="entry name" value="P450"/>
</dbReference>
<evidence type="ECO:0000313" key="18">
    <source>
        <dbReference type="Proteomes" id="UP001054837"/>
    </source>
</evidence>
<evidence type="ECO:0000256" key="7">
    <source>
        <dbReference type="ARBA" id="ARBA00022824"/>
    </source>
</evidence>
<dbReference type="InterPro" id="IPR050705">
    <property type="entry name" value="Cytochrome_P450_3A"/>
</dbReference>
<keyword evidence="5 14" id="KW-0349">Heme</keyword>
<protein>
    <submittedName>
        <fullName evidence="17">Cytochrome P450 3A8</fullName>
    </submittedName>
</protein>
<dbReference type="FunFam" id="1.10.630.10:FF:000042">
    <property type="entry name" value="Cytochrome P450"/>
    <property type="match status" value="1"/>
</dbReference>
<dbReference type="GO" id="GO:0020037">
    <property type="term" value="F:heme binding"/>
    <property type="evidence" value="ECO:0007669"/>
    <property type="project" value="InterPro"/>
</dbReference>
<dbReference type="InterPro" id="IPR036396">
    <property type="entry name" value="Cyt_P450_sf"/>
</dbReference>
<evidence type="ECO:0000256" key="10">
    <source>
        <dbReference type="ARBA" id="ARBA00023004"/>
    </source>
</evidence>
<keyword evidence="12 16" id="KW-0472">Membrane</keyword>
<dbReference type="InterPro" id="IPR017972">
    <property type="entry name" value="Cyt_P450_CS"/>
</dbReference>
<dbReference type="GO" id="GO:0016705">
    <property type="term" value="F:oxidoreductase activity, acting on paired donors, with incorporation or reduction of molecular oxygen"/>
    <property type="evidence" value="ECO:0007669"/>
    <property type="project" value="InterPro"/>
</dbReference>
<evidence type="ECO:0000256" key="14">
    <source>
        <dbReference type="PIRSR" id="PIRSR602401-1"/>
    </source>
</evidence>
<dbReference type="GO" id="GO:0008395">
    <property type="term" value="F:steroid hydroxylase activity"/>
    <property type="evidence" value="ECO:0007669"/>
    <property type="project" value="TreeGrafter"/>
</dbReference>
<keyword evidence="16" id="KW-1133">Transmembrane helix</keyword>
<keyword evidence="8" id="KW-0492">Microsome</keyword>
<dbReference type="Proteomes" id="UP001054837">
    <property type="component" value="Unassembled WGS sequence"/>
</dbReference>
<comment type="similarity">
    <text evidence="4 15">Belongs to the cytochrome P450 family.</text>
</comment>
<feature type="binding site" description="axial binding residue" evidence="14">
    <location>
        <position position="472"/>
    </location>
    <ligand>
        <name>heme</name>
        <dbReference type="ChEBI" id="CHEBI:30413"/>
    </ligand>
    <ligandPart>
        <name>Fe</name>
        <dbReference type="ChEBI" id="CHEBI:18248"/>
    </ligandPart>
</feature>
<dbReference type="SUPFAM" id="SSF48264">
    <property type="entry name" value="Cytochrome P450"/>
    <property type="match status" value="1"/>
</dbReference>
<dbReference type="Gene3D" id="1.10.630.10">
    <property type="entry name" value="Cytochrome P450"/>
    <property type="match status" value="1"/>
</dbReference>
<dbReference type="InterPro" id="IPR001128">
    <property type="entry name" value="Cyt_P450"/>
</dbReference>
<evidence type="ECO:0000256" key="13">
    <source>
        <dbReference type="ARBA" id="ARBA00043906"/>
    </source>
</evidence>
<name>A0AAV4N1H4_9ARAC</name>
<comment type="function">
    <text evidence="13">Cytochromes P450 are a group of heme-thiolate monooxygenases. They oxidize a variety of structurally unrelated compounds, including steroids, fatty acids, and xenobiotics.</text>
</comment>
<feature type="transmembrane region" description="Helical" evidence="16">
    <location>
        <begin position="6"/>
        <end position="27"/>
    </location>
</feature>
<keyword evidence="11 15" id="KW-0503">Monooxygenase</keyword>
<keyword evidence="18" id="KW-1185">Reference proteome</keyword>
<sequence length="533" mass="61593">MMGLEAVQGPALVTFLVGFITLLLYWYSTRNFDYWKKRNVKYVKPFPLFGTLAEFFIKPFYEVEQKRYLEFGRVYGHFEGNHPCLSVADPQLLRNIFVKDFNFFPMRREMDTGNEIFDKMVSAVTGEDWKRLRTIITPTFSTGKIKRMMSIIKDCSKTLIQNLNTENQKGDPIDVHRFYGAFAMDVIASSAFSTKLDSHNDPDNEFVQTAKKIFKNPLNWRFMVFFFFPKLLKWLKLSIFDSSVTNFFSDVTLQIIEERKKTGQTRNDFLQLLLDITKEETDDPNSELNEQENEDISVYGGVSTEHQVFTNVSKKSMSQSELVAQCVNFFVAGFDANVAALGHASYMMALHQDKQERVHQELAEALEKTNGELTYEALQSLKYMDSFISETFRILPAAVKIERQCAQDYVLGETGITIPKGMILSIPVYCIHRDPEWFPDPEKFDPERFMGTDRASRFQYTYLPFGAGPRNCVGMRFVLTELKVALAYLVANFKINRCPQTKVPIEFRKVPVLLIPKNIFVSLEPRNDNPLLK</sequence>
<keyword evidence="10 14" id="KW-0408">Iron</keyword>
<comment type="subcellular location">
    <subcellularLocation>
        <location evidence="3">Endoplasmic reticulum membrane</location>
        <topology evidence="3">Peripheral membrane protein</topology>
    </subcellularLocation>
    <subcellularLocation>
        <location evidence="2">Microsome membrane</location>
        <topology evidence="2">Peripheral membrane protein</topology>
    </subcellularLocation>
</comment>
<evidence type="ECO:0000256" key="2">
    <source>
        <dbReference type="ARBA" id="ARBA00004174"/>
    </source>
</evidence>
<proteinExistence type="inferred from homology"/>
<dbReference type="GO" id="GO:0005506">
    <property type="term" value="F:iron ion binding"/>
    <property type="evidence" value="ECO:0007669"/>
    <property type="project" value="InterPro"/>
</dbReference>
<dbReference type="AlphaFoldDB" id="A0AAV4N1H4"/>
<evidence type="ECO:0000256" key="9">
    <source>
        <dbReference type="ARBA" id="ARBA00023002"/>
    </source>
</evidence>
<keyword evidence="16" id="KW-0812">Transmembrane</keyword>
<dbReference type="GO" id="GO:0005789">
    <property type="term" value="C:endoplasmic reticulum membrane"/>
    <property type="evidence" value="ECO:0007669"/>
    <property type="project" value="UniProtKB-SubCell"/>
</dbReference>
<comment type="caution">
    <text evidence="17">The sequence shown here is derived from an EMBL/GenBank/DDBJ whole genome shotgun (WGS) entry which is preliminary data.</text>
</comment>
<comment type="cofactor">
    <cofactor evidence="1 14">
        <name>heme</name>
        <dbReference type="ChEBI" id="CHEBI:30413"/>
    </cofactor>
</comment>
<keyword evidence="7" id="KW-0256">Endoplasmic reticulum</keyword>
<organism evidence="17 18">
    <name type="scientific">Caerostris darwini</name>
    <dbReference type="NCBI Taxonomy" id="1538125"/>
    <lineage>
        <taxon>Eukaryota</taxon>
        <taxon>Metazoa</taxon>
        <taxon>Ecdysozoa</taxon>
        <taxon>Arthropoda</taxon>
        <taxon>Chelicerata</taxon>
        <taxon>Arachnida</taxon>
        <taxon>Araneae</taxon>
        <taxon>Araneomorphae</taxon>
        <taxon>Entelegynae</taxon>
        <taxon>Araneoidea</taxon>
        <taxon>Araneidae</taxon>
        <taxon>Caerostris</taxon>
    </lineage>
</organism>
<evidence type="ECO:0000256" key="16">
    <source>
        <dbReference type="SAM" id="Phobius"/>
    </source>
</evidence>
<keyword evidence="6 14" id="KW-0479">Metal-binding</keyword>
<gene>
    <name evidence="17" type="primary">CYP3A8</name>
    <name evidence="17" type="ORF">CDAR_509271</name>
</gene>
<dbReference type="PRINTS" id="PR00463">
    <property type="entry name" value="EP450I"/>
</dbReference>
<dbReference type="PROSITE" id="PS00086">
    <property type="entry name" value="CYTOCHROME_P450"/>
    <property type="match status" value="1"/>
</dbReference>
<evidence type="ECO:0000256" key="4">
    <source>
        <dbReference type="ARBA" id="ARBA00010617"/>
    </source>
</evidence>
<evidence type="ECO:0000256" key="15">
    <source>
        <dbReference type="RuleBase" id="RU000461"/>
    </source>
</evidence>
<evidence type="ECO:0000256" key="6">
    <source>
        <dbReference type="ARBA" id="ARBA00022723"/>
    </source>
</evidence>